<evidence type="ECO:0000313" key="10">
    <source>
        <dbReference type="Proteomes" id="UP000534783"/>
    </source>
</evidence>
<dbReference type="InterPro" id="IPR037493">
    <property type="entry name" value="ExoIII-like"/>
</dbReference>
<feature type="binding site" evidence="6">
    <location>
        <position position="34"/>
    </location>
    <ligand>
        <name>Mg(2+)</name>
        <dbReference type="ChEBI" id="CHEBI:18420"/>
        <label>1</label>
    </ligand>
</feature>
<dbReference type="Gene3D" id="3.60.10.10">
    <property type="entry name" value="Endonuclease/exonuclease/phosphatase"/>
    <property type="match status" value="1"/>
</dbReference>
<dbReference type="GO" id="GO:0046872">
    <property type="term" value="F:metal ion binding"/>
    <property type="evidence" value="ECO:0007669"/>
    <property type="project" value="UniProtKB-KW"/>
</dbReference>
<dbReference type="NCBIfam" id="TIGR00195">
    <property type="entry name" value="exoDNase_III"/>
    <property type="match status" value="1"/>
</dbReference>
<feature type="active site" description="Proton donor/acceptor" evidence="5">
    <location>
        <position position="146"/>
    </location>
</feature>
<evidence type="ECO:0000256" key="2">
    <source>
        <dbReference type="ARBA" id="ARBA00022723"/>
    </source>
</evidence>
<gene>
    <name evidence="9" type="primary">xth</name>
    <name evidence="9" type="ORF">MNODULE_16495</name>
</gene>
<name>A0A7X6ICA6_9BACT</name>
<dbReference type="PANTHER" id="PTHR43250:SF2">
    <property type="entry name" value="EXODEOXYRIBONUCLEASE III"/>
    <property type="match status" value="1"/>
</dbReference>
<feature type="domain" description="Endonuclease/exonuclease/phosphatase" evidence="8">
    <location>
        <begin position="4"/>
        <end position="247"/>
    </location>
</feature>
<dbReference type="EC" id="3.1.11.2" evidence="9"/>
<keyword evidence="4 6" id="KW-0460">Magnesium</keyword>
<dbReference type="PROSITE" id="PS51435">
    <property type="entry name" value="AP_NUCLEASE_F1_4"/>
    <property type="match status" value="1"/>
</dbReference>
<comment type="caution">
    <text evidence="9">The sequence shown here is derived from an EMBL/GenBank/DDBJ whole genome shotgun (WGS) entry which is preliminary data.</text>
</comment>
<dbReference type="NCBIfam" id="TIGR00633">
    <property type="entry name" value="xth"/>
    <property type="match status" value="1"/>
</dbReference>
<dbReference type="GO" id="GO:0008311">
    <property type="term" value="F:double-stranded DNA 3'-5' DNA exonuclease activity"/>
    <property type="evidence" value="ECO:0007669"/>
    <property type="project" value="UniProtKB-EC"/>
</dbReference>
<feature type="binding site" evidence="6">
    <location>
        <position position="148"/>
    </location>
    <ligand>
        <name>Mg(2+)</name>
        <dbReference type="ChEBI" id="CHEBI:18420"/>
        <label>1</label>
    </ligand>
</feature>
<reference evidence="9 10" key="1">
    <citation type="journal article" date="2020" name="Nature">
        <title>Bacterial chemolithoautotrophy via manganese oxidation.</title>
        <authorList>
            <person name="Yu H."/>
            <person name="Leadbetter J.R."/>
        </authorList>
    </citation>
    <scope>NUCLEOTIDE SEQUENCE [LARGE SCALE GENOMIC DNA]</scope>
    <source>
        <strain evidence="9 10">Mn-1</strain>
    </source>
</reference>
<dbReference type="InterPro" id="IPR005135">
    <property type="entry name" value="Endo/exonuclease/phosphatase"/>
</dbReference>
<feature type="active site" evidence="5">
    <location>
        <position position="105"/>
    </location>
</feature>
<dbReference type="InterPro" id="IPR004808">
    <property type="entry name" value="AP_endonuc_1"/>
</dbReference>
<dbReference type="GO" id="GO:0004519">
    <property type="term" value="F:endonuclease activity"/>
    <property type="evidence" value="ECO:0007669"/>
    <property type="project" value="InterPro"/>
</dbReference>
<dbReference type="SUPFAM" id="SSF56219">
    <property type="entry name" value="DNase I-like"/>
    <property type="match status" value="1"/>
</dbReference>
<evidence type="ECO:0000256" key="7">
    <source>
        <dbReference type="PIRSR" id="PIRSR604808-3"/>
    </source>
</evidence>
<dbReference type="EMBL" id="VTOW01000003">
    <property type="protein sequence ID" value="NKE72351.1"/>
    <property type="molecule type" value="Genomic_DNA"/>
</dbReference>
<comment type="similarity">
    <text evidence="1">Belongs to the DNA repair enzymes AP/ExoA family.</text>
</comment>
<dbReference type="AlphaFoldDB" id="A0A7X6ICA6"/>
<evidence type="ECO:0000256" key="3">
    <source>
        <dbReference type="ARBA" id="ARBA00022801"/>
    </source>
</evidence>
<feature type="site" description="Interaction with DNA substrate" evidence="7">
    <location>
        <position position="247"/>
    </location>
</feature>
<dbReference type="GO" id="GO:0003677">
    <property type="term" value="F:DNA binding"/>
    <property type="evidence" value="ECO:0007669"/>
    <property type="project" value="InterPro"/>
</dbReference>
<keyword evidence="10" id="KW-1185">Reference proteome</keyword>
<evidence type="ECO:0000256" key="5">
    <source>
        <dbReference type="PIRSR" id="PIRSR604808-1"/>
    </source>
</evidence>
<dbReference type="Proteomes" id="UP000534783">
    <property type="component" value="Unassembled WGS sequence"/>
</dbReference>
<evidence type="ECO:0000259" key="8">
    <source>
        <dbReference type="Pfam" id="PF03372"/>
    </source>
</evidence>
<dbReference type="CDD" id="cd09086">
    <property type="entry name" value="ExoIII-like_AP-endo"/>
    <property type="match status" value="1"/>
</dbReference>
<dbReference type="PROSITE" id="PS00726">
    <property type="entry name" value="AP_NUCLEASE_F1_1"/>
    <property type="match status" value="1"/>
</dbReference>
<accession>A0A7X6ICA6</accession>
<dbReference type="InterPro" id="IPR020847">
    <property type="entry name" value="AP_endonuclease_F1_BS"/>
</dbReference>
<proteinExistence type="inferred from homology"/>
<comment type="cofactor">
    <cofactor evidence="6">
        <name>Mg(2+)</name>
        <dbReference type="ChEBI" id="CHEBI:18420"/>
    </cofactor>
    <cofactor evidence="6">
        <name>Mn(2+)</name>
        <dbReference type="ChEBI" id="CHEBI:29035"/>
    </cofactor>
    <text evidence="6">Probably binds two magnesium or manganese ions per subunit.</text>
</comment>
<dbReference type="GO" id="GO:0006281">
    <property type="term" value="P:DNA repair"/>
    <property type="evidence" value="ECO:0007669"/>
    <property type="project" value="InterPro"/>
</dbReference>
<sequence length="255" mass="29009">MKIATWNVNSVRTRQDSILNWLRKHEPDLLCLQETKVEDEKFPMEAFRAAGYEPAVAGQKSYNGVAMLSKRPLTDVRIGFPDLPLDEQKRLMAATIDGIRVINVYMPNGQSVGSEKFIYKLGFIARLRTYLDQCHKPEEPLVMVGDFNVAPEPIDVHDPAAWVGEVLFHPEARAALAHLKSWGLEDLFRLHHAEAGVYSWWDYRIAAFRRNLGLRIDHIWGTPAVAARCRACEIDKDPRAEERPSDHAPVIAMIE</sequence>
<feature type="site" description="Important for catalytic activity" evidence="7">
    <location>
        <position position="217"/>
    </location>
</feature>
<feature type="active site" description="Proton acceptor" evidence="5">
    <location>
        <position position="247"/>
    </location>
</feature>
<evidence type="ECO:0000256" key="6">
    <source>
        <dbReference type="PIRSR" id="PIRSR604808-2"/>
    </source>
</evidence>
<organism evidence="9 10">
    <name type="scientific">Candidatus Manganitrophus noduliformans</name>
    <dbReference type="NCBI Taxonomy" id="2606439"/>
    <lineage>
        <taxon>Bacteria</taxon>
        <taxon>Pseudomonadati</taxon>
        <taxon>Nitrospirota</taxon>
        <taxon>Nitrospiria</taxon>
        <taxon>Candidatus Troglogloeales</taxon>
        <taxon>Candidatus Manganitrophaceae</taxon>
        <taxon>Candidatus Manganitrophus</taxon>
    </lineage>
</organism>
<dbReference type="Pfam" id="PF03372">
    <property type="entry name" value="Exo_endo_phos"/>
    <property type="match status" value="1"/>
</dbReference>
<keyword evidence="2 6" id="KW-0479">Metal-binding</keyword>
<feature type="binding site" evidence="6">
    <location>
        <position position="246"/>
    </location>
    <ligand>
        <name>Mg(2+)</name>
        <dbReference type="ChEBI" id="CHEBI:18420"/>
        <label>1</label>
    </ligand>
</feature>
<evidence type="ECO:0000313" key="9">
    <source>
        <dbReference type="EMBL" id="NKE72351.1"/>
    </source>
</evidence>
<keyword evidence="6" id="KW-0464">Manganese</keyword>
<feature type="binding site" evidence="6">
    <location>
        <position position="146"/>
    </location>
    <ligand>
        <name>Mg(2+)</name>
        <dbReference type="ChEBI" id="CHEBI:18420"/>
        <label>1</label>
    </ligand>
</feature>
<evidence type="ECO:0000256" key="4">
    <source>
        <dbReference type="ARBA" id="ARBA00022842"/>
    </source>
</evidence>
<evidence type="ECO:0000256" key="1">
    <source>
        <dbReference type="ARBA" id="ARBA00007092"/>
    </source>
</evidence>
<keyword evidence="3 9" id="KW-0378">Hydrolase</keyword>
<feature type="binding site" evidence="6">
    <location>
        <position position="247"/>
    </location>
    <ligand>
        <name>Mg(2+)</name>
        <dbReference type="ChEBI" id="CHEBI:18420"/>
        <label>1</label>
    </ligand>
</feature>
<feature type="site" description="Transition state stabilizer" evidence="7">
    <location>
        <position position="148"/>
    </location>
</feature>
<dbReference type="InterPro" id="IPR036691">
    <property type="entry name" value="Endo/exonu/phosph_ase_sf"/>
</dbReference>
<protein>
    <submittedName>
        <fullName evidence="9">Exodeoxyribonuclease III</fullName>
        <ecNumber evidence="9">3.1.11.2</ecNumber>
    </submittedName>
</protein>
<feature type="binding site" evidence="6">
    <location>
        <position position="7"/>
    </location>
    <ligand>
        <name>Mg(2+)</name>
        <dbReference type="ChEBI" id="CHEBI:18420"/>
        <label>1</label>
    </ligand>
</feature>
<dbReference type="PANTHER" id="PTHR43250">
    <property type="entry name" value="EXODEOXYRIBONUCLEASE III"/>
    <property type="match status" value="1"/>
</dbReference>